<dbReference type="AlphaFoldDB" id="A0A4D6MSW1"/>
<proteinExistence type="predicted"/>
<name>A0A4D6MSW1_VIGUN</name>
<accession>A0A4D6MSW1</accession>
<dbReference type="PANTHER" id="PTHR21717:SF70">
    <property type="entry name" value="TELOMERE REPEAT-BINDING PROTEIN 2-RELATED"/>
    <property type="match status" value="1"/>
</dbReference>
<dbReference type="InterPro" id="IPR031105">
    <property type="entry name" value="TRP_plant"/>
</dbReference>
<reference evidence="1 2" key="1">
    <citation type="submission" date="2019-04" db="EMBL/GenBank/DDBJ databases">
        <title>An improved genome assembly and genetic linkage map for asparagus bean, Vigna unguiculata ssp. sesquipedialis.</title>
        <authorList>
            <person name="Xia Q."/>
            <person name="Zhang R."/>
            <person name="Dong Y."/>
        </authorList>
    </citation>
    <scope>NUCLEOTIDE SEQUENCE [LARGE SCALE GENOMIC DNA]</scope>
    <source>
        <tissue evidence="1">Leaf</tissue>
    </source>
</reference>
<dbReference type="PANTHER" id="PTHR21717">
    <property type="entry name" value="TELOMERIC REPEAT BINDING PROTEIN"/>
    <property type="match status" value="1"/>
</dbReference>
<dbReference type="EMBL" id="CP039352">
    <property type="protein sequence ID" value="QCE04610.1"/>
    <property type="molecule type" value="Genomic_DNA"/>
</dbReference>
<gene>
    <name evidence="1" type="ORF">DEO72_LG8g2647</name>
</gene>
<dbReference type="Proteomes" id="UP000501690">
    <property type="component" value="Linkage Group LG8"/>
</dbReference>
<dbReference type="Gene3D" id="1.10.246.220">
    <property type="match status" value="1"/>
</dbReference>
<protein>
    <submittedName>
        <fullName evidence="1">Uncharacterized protein</fullName>
    </submittedName>
</protein>
<keyword evidence="2" id="KW-1185">Reference proteome</keyword>
<organism evidence="1 2">
    <name type="scientific">Vigna unguiculata</name>
    <name type="common">Cowpea</name>
    <dbReference type="NCBI Taxonomy" id="3917"/>
    <lineage>
        <taxon>Eukaryota</taxon>
        <taxon>Viridiplantae</taxon>
        <taxon>Streptophyta</taxon>
        <taxon>Embryophyta</taxon>
        <taxon>Tracheophyta</taxon>
        <taxon>Spermatophyta</taxon>
        <taxon>Magnoliopsida</taxon>
        <taxon>eudicotyledons</taxon>
        <taxon>Gunneridae</taxon>
        <taxon>Pentapetalae</taxon>
        <taxon>rosids</taxon>
        <taxon>fabids</taxon>
        <taxon>Fabales</taxon>
        <taxon>Fabaceae</taxon>
        <taxon>Papilionoideae</taxon>
        <taxon>50 kb inversion clade</taxon>
        <taxon>NPAAA clade</taxon>
        <taxon>indigoferoid/millettioid clade</taxon>
        <taxon>Phaseoleae</taxon>
        <taxon>Vigna</taxon>
    </lineage>
</organism>
<evidence type="ECO:0000313" key="2">
    <source>
        <dbReference type="Proteomes" id="UP000501690"/>
    </source>
</evidence>
<evidence type="ECO:0000313" key="1">
    <source>
        <dbReference type="EMBL" id="QCE04610.1"/>
    </source>
</evidence>
<sequence>MKPYVGTIVHAIENSILKGSTSSSSSLLQTRRSFSINDLEELVYIVENLGTRRYDIINCLHVGYIEKLDKWETLVDTTIIPHQQRKGKSVPQMLLDRVLVVDVYWS</sequence>